<name>A0ABW6NX57_9NOCA</name>
<gene>
    <name evidence="1" type="ORF">ACFYU5_04675</name>
</gene>
<comment type="caution">
    <text evidence="1">The sequence shown here is derived from an EMBL/GenBank/DDBJ whole genome shotgun (WGS) entry which is preliminary data.</text>
</comment>
<accession>A0ABW6NX57</accession>
<dbReference type="RefSeq" id="WP_387389937.1">
    <property type="nucleotide sequence ID" value="NZ_JBIAMT010000001.1"/>
</dbReference>
<dbReference type="Proteomes" id="UP001601442">
    <property type="component" value="Unassembled WGS sequence"/>
</dbReference>
<proteinExistence type="predicted"/>
<evidence type="ECO:0000313" key="1">
    <source>
        <dbReference type="EMBL" id="MFF0495680.1"/>
    </source>
</evidence>
<protein>
    <submittedName>
        <fullName evidence="1">Uncharacterized protein</fullName>
    </submittedName>
</protein>
<sequence>MKVKASIDSKGDFFVACCMNLDAIISQLCRKPLPWSPFQMANEARNGQSAAGADFRHRDIRHFPMIDG</sequence>
<evidence type="ECO:0000313" key="2">
    <source>
        <dbReference type="Proteomes" id="UP001601442"/>
    </source>
</evidence>
<keyword evidence="2" id="KW-1185">Reference proteome</keyword>
<organism evidence="1 2">
    <name type="scientific">Nocardia aobensis</name>
    <dbReference type="NCBI Taxonomy" id="257277"/>
    <lineage>
        <taxon>Bacteria</taxon>
        <taxon>Bacillati</taxon>
        <taxon>Actinomycetota</taxon>
        <taxon>Actinomycetes</taxon>
        <taxon>Mycobacteriales</taxon>
        <taxon>Nocardiaceae</taxon>
        <taxon>Nocardia</taxon>
    </lineage>
</organism>
<reference evidence="1 2" key="1">
    <citation type="submission" date="2024-10" db="EMBL/GenBank/DDBJ databases">
        <title>The Natural Products Discovery Center: Release of the First 8490 Sequenced Strains for Exploring Actinobacteria Biosynthetic Diversity.</title>
        <authorList>
            <person name="Kalkreuter E."/>
            <person name="Kautsar S.A."/>
            <person name="Yang D."/>
            <person name="Bader C.D."/>
            <person name="Teijaro C.N."/>
            <person name="Fluegel L."/>
            <person name="Davis C.M."/>
            <person name="Simpson J.R."/>
            <person name="Lauterbach L."/>
            <person name="Steele A.D."/>
            <person name="Gui C."/>
            <person name="Meng S."/>
            <person name="Li G."/>
            <person name="Viehrig K."/>
            <person name="Ye F."/>
            <person name="Su P."/>
            <person name="Kiefer A.F."/>
            <person name="Nichols A."/>
            <person name="Cepeda A.J."/>
            <person name="Yan W."/>
            <person name="Fan B."/>
            <person name="Jiang Y."/>
            <person name="Adhikari A."/>
            <person name="Zheng C.-J."/>
            <person name="Schuster L."/>
            <person name="Cowan T.M."/>
            <person name="Smanski M.J."/>
            <person name="Chevrette M.G."/>
            <person name="De Carvalho L.P.S."/>
            <person name="Shen B."/>
        </authorList>
    </citation>
    <scope>NUCLEOTIDE SEQUENCE [LARGE SCALE GENOMIC DNA]</scope>
    <source>
        <strain evidence="1 2">NPDC004119</strain>
    </source>
</reference>
<dbReference type="EMBL" id="JBIAMT010000001">
    <property type="protein sequence ID" value="MFF0495680.1"/>
    <property type="molecule type" value="Genomic_DNA"/>
</dbReference>